<dbReference type="RefSeq" id="WP_269445189.1">
    <property type="nucleotide sequence ID" value="NZ_CP097463.1"/>
</dbReference>
<proteinExistence type="predicted"/>
<evidence type="ECO:0008006" key="3">
    <source>
        <dbReference type="Google" id="ProtNLM"/>
    </source>
</evidence>
<dbReference type="EMBL" id="CP097463">
    <property type="protein sequence ID" value="WAX58650.1"/>
    <property type="molecule type" value="Genomic_DNA"/>
</dbReference>
<gene>
    <name evidence="1" type="ORF">M6B22_07745</name>
</gene>
<dbReference type="Gene3D" id="3.40.50.300">
    <property type="entry name" value="P-loop containing nucleotide triphosphate hydrolases"/>
    <property type="match status" value="1"/>
</dbReference>
<evidence type="ECO:0000313" key="2">
    <source>
        <dbReference type="Proteomes" id="UP001164693"/>
    </source>
</evidence>
<evidence type="ECO:0000313" key="1">
    <source>
        <dbReference type="EMBL" id="WAX58650.1"/>
    </source>
</evidence>
<dbReference type="Proteomes" id="UP001164693">
    <property type="component" value="Chromosome"/>
</dbReference>
<keyword evidence="2" id="KW-1185">Reference proteome</keyword>
<organism evidence="1 2">
    <name type="scientific">Jatrophihabitans cynanchi</name>
    <dbReference type="NCBI Taxonomy" id="2944128"/>
    <lineage>
        <taxon>Bacteria</taxon>
        <taxon>Bacillati</taxon>
        <taxon>Actinomycetota</taxon>
        <taxon>Actinomycetes</taxon>
        <taxon>Jatrophihabitantales</taxon>
        <taxon>Jatrophihabitantaceae</taxon>
        <taxon>Jatrophihabitans</taxon>
    </lineage>
</organism>
<name>A0ABY7K3S5_9ACTN</name>
<accession>A0ABY7K3S5</accession>
<protein>
    <recommendedName>
        <fullName evidence="3">Protein RecA</fullName>
    </recommendedName>
</protein>
<sequence length="218" mass="22204">MLEVAIRKADGEVAIDLGGRAAPPLPVDPALGSLLPGGLRRGSTVAVGGSISLLLALLGTASAGGAWCALVGFPHISAEAAREYGVELSRLAVVPAPGESWTTAVGALLDAVDVVAARPPRRLAPGDVRRLAARVRARDAVLVPFGDWPSADMRLSAEAGPWSGIGAGHGRLRARRVSVTATGRGQAARPRSAELWLPSDAGGVRPHEPLAPVVELAG</sequence>
<dbReference type="InterPro" id="IPR027417">
    <property type="entry name" value="P-loop_NTPase"/>
</dbReference>
<reference evidence="1" key="1">
    <citation type="submission" date="2022-05" db="EMBL/GenBank/DDBJ databases">
        <title>Jatrophihabitans sp. SB3-54 whole genome sequence.</title>
        <authorList>
            <person name="Suh M.K."/>
            <person name="Eom M.K."/>
            <person name="Kim J.S."/>
            <person name="Kim H.S."/>
            <person name="Do H.E."/>
            <person name="Shin Y.K."/>
            <person name="Lee J.-S."/>
        </authorList>
    </citation>
    <scope>NUCLEOTIDE SEQUENCE</scope>
    <source>
        <strain evidence="1">SB3-54</strain>
    </source>
</reference>